<feature type="non-terminal residue" evidence="1">
    <location>
        <position position="80"/>
    </location>
</feature>
<protein>
    <submittedName>
        <fullName evidence="1">Uncharacterized protein</fullName>
    </submittedName>
</protein>
<reference evidence="1" key="1">
    <citation type="journal article" date="2014" name="Front. Microbiol.">
        <title>High frequency of phylogenetically diverse reductive dehalogenase-homologous genes in deep subseafloor sedimentary metagenomes.</title>
        <authorList>
            <person name="Kawai M."/>
            <person name="Futagami T."/>
            <person name="Toyoda A."/>
            <person name="Takaki Y."/>
            <person name="Nishi S."/>
            <person name="Hori S."/>
            <person name="Arai W."/>
            <person name="Tsubouchi T."/>
            <person name="Morono Y."/>
            <person name="Uchiyama I."/>
            <person name="Ito T."/>
            <person name="Fujiyama A."/>
            <person name="Inagaki F."/>
            <person name="Takami H."/>
        </authorList>
    </citation>
    <scope>NUCLEOTIDE SEQUENCE</scope>
    <source>
        <strain evidence="1">Expedition CK06-06</strain>
    </source>
</reference>
<comment type="caution">
    <text evidence="1">The sequence shown here is derived from an EMBL/GenBank/DDBJ whole genome shotgun (WGS) entry which is preliminary data.</text>
</comment>
<dbReference type="AlphaFoldDB" id="X1UAS9"/>
<gene>
    <name evidence="1" type="ORF">S12H4_51543</name>
</gene>
<organism evidence="1">
    <name type="scientific">marine sediment metagenome</name>
    <dbReference type="NCBI Taxonomy" id="412755"/>
    <lineage>
        <taxon>unclassified sequences</taxon>
        <taxon>metagenomes</taxon>
        <taxon>ecological metagenomes</taxon>
    </lineage>
</organism>
<sequence length="80" mass="8617">MPIKVISEFPDNATVKVIVYVKDDANKLTAPTAVEITVIEPKGPRSGVATELSANHLIDTTKNQFVASDVGKTVYNTTDK</sequence>
<name>X1UAS9_9ZZZZ</name>
<proteinExistence type="predicted"/>
<accession>X1UAS9</accession>
<dbReference type="EMBL" id="BARW01032583">
    <property type="protein sequence ID" value="GAJ14594.1"/>
    <property type="molecule type" value="Genomic_DNA"/>
</dbReference>
<evidence type="ECO:0000313" key="1">
    <source>
        <dbReference type="EMBL" id="GAJ14594.1"/>
    </source>
</evidence>